<sequence>MPLELPLFQHVPDVRASFEGFSFEYGGQGEFEFATNLIPVGKETPELDPPVVSESDVSLEASVTPDLDLSLNLFDLDELGLVQQLDEIDAVLNVGLTVAPRSIPQLLIVPPLKDTLFGSVRMYDQDASHKRILEENARPLMRVVHLACPTFPVTHKRRRVSEKSDPLAPLLEALTEKSTYKVFPHLAKPHQVLHSYQKKLYSYMAGNLLRPPPVIHENTKERPNMVDTYSCPPLASLSSLRRRLEHTFIDPGTVARHFVLTRLEASAETLYEPAYKANPVLEPHNSKMTLGLCPYCPSPSWFLMYNSTYAHHLENNHGIYKSNSFVPDTLSLAKYSYVNTGGKTRKESLFERDGVTCPQCNQIVLFDSKGYTLGSGKGDVEKYIPYLRHYKKLHKTKGNTLVEYKVHDLYRDLDDALGNGYYYPAI</sequence>
<accession>A0A1E3QU13</accession>
<evidence type="ECO:0000313" key="3">
    <source>
        <dbReference type="Proteomes" id="UP000094336"/>
    </source>
</evidence>
<proteinExistence type="predicted"/>
<keyword evidence="3" id="KW-1185">Reference proteome</keyword>
<organism evidence="2 3">
    <name type="scientific">Babjeviella inositovora NRRL Y-12698</name>
    <dbReference type="NCBI Taxonomy" id="984486"/>
    <lineage>
        <taxon>Eukaryota</taxon>
        <taxon>Fungi</taxon>
        <taxon>Dikarya</taxon>
        <taxon>Ascomycota</taxon>
        <taxon>Saccharomycotina</taxon>
        <taxon>Pichiomycetes</taxon>
        <taxon>Serinales incertae sedis</taxon>
        <taxon>Babjeviella</taxon>
    </lineage>
</organism>
<reference evidence="3" key="1">
    <citation type="submission" date="2016-05" db="EMBL/GenBank/DDBJ databases">
        <title>Comparative genomics of biotechnologically important yeasts.</title>
        <authorList>
            <consortium name="DOE Joint Genome Institute"/>
            <person name="Riley R."/>
            <person name="Haridas S."/>
            <person name="Wolfe K.H."/>
            <person name="Lopes M.R."/>
            <person name="Hittinger C.T."/>
            <person name="Goker M."/>
            <person name="Salamov A."/>
            <person name="Wisecaver J."/>
            <person name="Long T.M."/>
            <person name="Aerts A.L."/>
            <person name="Barry K."/>
            <person name="Choi C."/>
            <person name="Clum A."/>
            <person name="Coughlan A.Y."/>
            <person name="Deshpande S."/>
            <person name="Douglass A.P."/>
            <person name="Hanson S.J."/>
            <person name="Klenk H.-P."/>
            <person name="Labutti K."/>
            <person name="Lapidus A."/>
            <person name="Lindquist E."/>
            <person name="Lipzen A."/>
            <person name="Meier-Kolthoff J.P."/>
            <person name="Ohm R.A."/>
            <person name="Otillar R.P."/>
            <person name="Pangilinan J."/>
            <person name="Peng Y."/>
            <person name="Rokas A."/>
            <person name="Rosa C.A."/>
            <person name="Scheuner C."/>
            <person name="Sibirny A.A."/>
            <person name="Slot J.C."/>
            <person name="Stielow J.B."/>
            <person name="Sun H."/>
            <person name="Kurtzman C.P."/>
            <person name="Blackwell M."/>
            <person name="Grigoriev I.V."/>
            <person name="Jeffries T.W."/>
        </authorList>
    </citation>
    <scope>NUCLEOTIDE SEQUENCE [LARGE SCALE GENOMIC DNA]</scope>
    <source>
        <strain evidence="3">NRRL Y-12698</strain>
    </source>
</reference>
<dbReference type="Proteomes" id="UP000094336">
    <property type="component" value="Unassembled WGS sequence"/>
</dbReference>
<dbReference type="RefSeq" id="XP_018986509.1">
    <property type="nucleotide sequence ID" value="XM_019130980.1"/>
</dbReference>
<gene>
    <name evidence="2" type="ORF">BABINDRAFT_174960</name>
</gene>
<dbReference type="InterPro" id="IPR028012">
    <property type="entry name" value="Rua1_C"/>
</dbReference>
<protein>
    <recommendedName>
        <fullName evidence="1">Transcription regulator Rua1 C-terminal domain-containing protein</fullName>
    </recommendedName>
</protein>
<dbReference type="EMBL" id="KV454428">
    <property type="protein sequence ID" value="ODQ81181.1"/>
    <property type="molecule type" value="Genomic_DNA"/>
</dbReference>
<dbReference type="AlphaFoldDB" id="A0A1E3QU13"/>
<evidence type="ECO:0000313" key="2">
    <source>
        <dbReference type="EMBL" id="ODQ81181.1"/>
    </source>
</evidence>
<feature type="domain" description="Transcription regulator Rua1 C-terminal" evidence="1">
    <location>
        <begin position="268"/>
        <end position="394"/>
    </location>
</feature>
<evidence type="ECO:0000259" key="1">
    <source>
        <dbReference type="Pfam" id="PF14616"/>
    </source>
</evidence>
<name>A0A1E3QU13_9ASCO</name>
<dbReference type="GeneID" id="30148833"/>
<dbReference type="Pfam" id="PF14616">
    <property type="entry name" value="Rua1_C"/>
    <property type="match status" value="1"/>
</dbReference>